<evidence type="ECO:0000256" key="1">
    <source>
        <dbReference type="SAM" id="MobiDB-lite"/>
    </source>
</evidence>
<keyword evidence="3" id="KW-1185">Reference proteome</keyword>
<feature type="region of interest" description="Disordered" evidence="1">
    <location>
        <begin position="31"/>
        <end position="83"/>
    </location>
</feature>
<comment type="caution">
    <text evidence="2">The sequence shown here is derived from an EMBL/GenBank/DDBJ whole genome shotgun (WGS) entry which is preliminary data.</text>
</comment>
<dbReference type="Proteomes" id="UP001271007">
    <property type="component" value="Unassembled WGS sequence"/>
</dbReference>
<protein>
    <submittedName>
        <fullName evidence="2">Uncharacterized protein</fullName>
    </submittedName>
</protein>
<accession>A0AAJ0GGE8</accession>
<organism evidence="2 3">
    <name type="scientific">Extremus antarcticus</name>
    <dbReference type="NCBI Taxonomy" id="702011"/>
    <lineage>
        <taxon>Eukaryota</taxon>
        <taxon>Fungi</taxon>
        <taxon>Dikarya</taxon>
        <taxon>Ascomycota</taxon>
        <taxon>Pezizomycotina</taxon>
        <taxon>Dothideomycetes</taxon>
        <taxon>Dothideomycetidae</taxon>
        <taxon>Mycosphaerellales</taxon>
        <taxon>Extremaceae</taxon>
        <taxon>Extremus</taxon>
    </lineage>
</organism>
<feature type="compositionally biased region" description="Basic and acidic residues" evidence="1">
    <location>
        <begin position="62"/>
        <end position="83"/>
    </location>
</feature>
<reference evidence="2" key="1">
    <citation type="submission" date="2023-04" db="EMBL/GenBank/DDBJ databases">
        <title>Black Yeasts Isolated from many extreme environments.</title>
        <authorList>
            <person name="Coleine C."/>
            <person name="Stajich J.E."/>
            <person name="Selbmann L."/>
        </authorList>
    </citation>
    <scope>NUCLEOTIDE SEQUENCE</scope>
    <source>
        <strain evidence="2">CCFEE 5312</strain>
    </source>
</reference>
<dbReference type="EMBL" id="JAWDJX010000004">
    <property type="protein sequence ID" value="KAK3056959.1"/>
    <property type="molecule type" value="Genomic_DNA"/>
</dbReference>
<name>A0AAJ0GGE8_9PEZI</name>
<evidence type="ECO:0000313" key="2">
    <source>
        <dbReference type="EMBL" id="KAK3056959.1"/>
    </source>
</evidence>
<dbReference type="AlphaFoldDB" id="A0AAJ0GGE8"/>
<sequence length="83" mass="8927">MLCGMLGLLKAIESVAEERILELTGHFFKAPGETMTAQDGNPTGMVRKTTGRSPPAASNRHQPSDIEKTGIRDGTRSTGKRDT</sequence>
<gene>
    <name evidence="2" type="ORF">LTR09_001997</name>
</gene>
<evidence type="ECO:0000313" key="3">
    <source>
        <dbReference type="Proteomes" id="UP001271007"/>
    </source>
</evidence>
<proteinExistence type="predicted"/>